<protein>
    <recommendedName>
        <fullName evidence="4">FUSC family protein</fullName>
    </recommendedName>
</protein>
<feature type="transmembrane region" description="Helical" evidence="1">
    <location>
        <begin position="46"/>
        <end position="65"/>
    </location>
</feature>
<reference evidence="2 3" key="1">
    <citation type="submission" date="2023-07" db="EMBL/GenBank/DDBJ databases">
        <title>Protaetiibacter sp. nov WY-16 isolated from soil.</title>
        <authorList>
            <person name="Liu B."/>
            <person name="Wan Y."/>
        </authorList>
    </citation>
    <scope>NUCLEOTIDE SEQUENCE [LARGE SCALE GENOMIC DNA]</scope>
    <source>
        <strain evidence="2 3">WY-16</strain>
    </source>
</reference>
<evidence type="ECO:0000313" key="2">
    <source>
        <dbReference type="EMBL" id="MDO7880676.1"/>
    </source>
</evidence>
<organism evidence="2 3">
    <name type="scientific">Antiquaquibacter soli</name>
    <dbReference type="NCBI Taxonomy" id="3064523"/>
    <lineage>
        <taxon>Bacteria</taxon>
        <taxon>Bacillati</taxon>
        <taxon>Actinomycetota</taxon>
        <taxon>Actinomycetes</taxon>
        <taxon>Micrococcales</taxon>
        <taxon>Microbacteriaceae</taxon>
        <taxon>Antiquaquibacter</taxon>
    </lineage>
</organism>
<dbReference type="Proteomes" id="UP001241072">
    <property type="component" value="Unassembled WGS sequence"/>
</dbReference>
<gene>
    <name evidence="2" type="ORF">Q5716_00380</name>
</gene>
<name>A0ABT9BLM1_9MICO</name>
<evidence type="ECO:0000313" key="3">
    <source>
        <dbReference type="Proteomes" id="UP001241072"/>
    </source>
</evidence>
<keyword evidence="1" id="KW-0472">Membrane</keyword>
<keyword evidence="3" id="KW-1185">Reference proteome</keyword>
<keyword evidence="1" id="KW-1133">Transmembrane helix</keyword>
<evidence type="ECO:0008006" key="4">
    <source>
        <dbReference type="Google" id="ProtNLM"/>
    </source>
</evidence>
<comment type="caution">
    <text evidence="2">The sequence shown here is derived from an EMBL/GenBank/DDBJ whole genome shotgun (WGS) entry which is preliminary data.</text>
</comment>
<sequence length="357" mass="37571">MSRPTPQTLDPLGGLTARYFLLATCVVTAVVAALMLWAHQGDISSAALQSAALIVFTGALIQAIIAADPQYFPFGPVRHALVFATLLLAAALDAASRPDGVAQAGTWAPVCIAIILFLSGSFRPYREVLIVSFVVAVGVGIITFLHLGALAPADAAQQVTRAVTPIVAIGAGTAGFSRVLVTRLSRWQRDHQLVPPSDLAAAVEVQRVRQDFVDYRVGPFLESLLEADSLTPVDAARARGLAAGLRQQMLRDASRSWLSDAVDRFEGDRTIVDSLTADQRRALGAIIAELRADDSLIENSVGAVARPGPPATIELSAALDTSGLRAPAYRAVLGAAFARARVDITPTAVSIVAQLAR</sequence>
<feature type="transmembrane region" description="Helical" evidence="1">
    <location>
        <begin position="128"/>
        <end position="150"/>
    </location>
</feature>
<accession>A0ABT9BLM1</accession>
<feature type="transmembrane region" description="Helical" evidence="1">
    <location>
        <begin position="162"/>
        <end position="181"/>
    </location>
</feature>
<evidence type="ECO:0000256" key="1">
    <source>
        <dbReference type="SAM" id="Phobius"/>
    </source>
</evidence>
<feature type="transmembrane region" description="Helical" evidence="1">
    <location>
        <begin position="101"/>
        <end position="121"/>
    </location>
</feature>
<proteinExistence type="predicted"/>
<feature type="transmembrane region" description="Helical" evidence="1">
    <location>
        <begin position="20"/>
        <end position="40"/>
    </location>
</feature>
<keyword evidence="1" id="KW-0812">Transmembrane</keyword>
<dbReference type="EMBL" id="JAUQUB010000001">
    <property type="protein sequence ID" value="MDO7880676.1"/>
    <property type="molecule type" value="Genomic_DNA"/>
</dbReference>
<dbReference type="RefSeq" id="WP_305001107.1">
    <property type="nucleotide sequence ID" value="NZ_JAUQUB010000001.1"/>
</dbReference>